<feature type="region of interest" description="Disordered" evidence="2">
    <location>
        <begin position="199"/>
        <end position="223"/>
    </location>
</feature>
<evidence type="ECO:0000256" key="2">
    <source>
        <dbReference type="SAM" id="MobiDB-lite"/>
    </source>
</evidence>
<gene>
    <name evidence="3" type="ORF">C2G38_2028736</name>
</gene>
<proteinExistence type="predicted"/>
<feature type="region of interest" description="Disordered" evidence="2">
    <location>
        <begin position="482"/>
        <end position="501"/>
    </location>
</feature>
<feature type="compositionally biased region" description="Acidic residues" evidence="2">
    <location>
        <begin position="522"/>
        <end position="536"/>
    </location>
</feature>
<sequence>MSNNHLTIKTLRELNSRLASEITELRKENADIKAENIKLKQAIEENAMLKFGFEELEKKNKIDTAKLTAKNAELKDRVTKLEQKQTQVTTNEQEESSTKNILQSTACSGLLVNTQIQAQSTIFPEIKNEQKGLLSIPSPIEVHSEKEKNITPSLTIPESITEPETSESSLLQDTINDDSIEILEFVETIHKERISNEIKKKNKKKELQSQEPMQNTSSLSDMQNEVNPVINHKITLSEPMLNNQAENTEIKIPYNKRVEQVLRHDLSVFIKENINNKASEVFDIQIPEFSLEVIVTGSSKITVQNIADLFIIAMKVRQKEILCWYCYYKTYEDRIEDIKCINKIDDQSARTLVYNEIKALLPNISDVNLRQRTFRAKKIYTLLMGIGIEKIQAITCSASAISSLTDNQIQDIINCFPKNSNADIFSSKCQKMIGVTNCNAHVIKQFNLNDSETVVNKETNKTLPETEVNTITTPSILLTHTSTHSVTASGNSEDMVSENDESLLETKISVHDDSLDSNSEPSDSDNENFSDNEDEYSFNKNIIFSDDEDEGYYYELSTGKTYRKSDRSICAY</sequence>
<dbReference type="AlphaFoldDB" id="A0A397W7D7"/>
<feature type="compositionally biased region" description="Polar residues" evidence="2">
    <location>
        <begin position="482"/>
        <end position="494"/>
    </location>
</feature>
<name>A0A397W7D7_9GLOM</name>
<reference evidence="3 4" key="1">
    <citation type="submission" date="2018-06" db="EMBL/GenBank/DDBJ databases">
        <title>Comparative genomics reveals the genomic features of Rhizophagus irregularis, R. cerebriforme, R. diaphanum and Gigaspora rosea, and their symbiotic lifestyle signature.</title>
        <authorList>
            <person name="Morin E."/>
            <person name="San Clemente H."/>
            <person name="Chen E.C.H."/>
            <person name="De La Providencia I."/>
            <person name="Hainaut M."/>
            <person name="Kuo A."/>
            <person name="Kohler A."/>
            <person name="Murat C."/>
            <person name="Tang N."/>
            <person name="Roy S."/>
            <person name="Loubradou J."/>
            <person name="Henrissat B."/>
            <person name="Grigoriev I.V."/>
            <person name="Corradi N."/>
            <person name="Roux C."/>
            <person name="Martin F.M."/>
        </authorList>
    </citation>
    <scope>NUCLEOTIDE SEQUENCE [LARGE SCALE GENOMIC DNA]</scope>
    <source>
        <strain evidence="3 4">DAOM 194757</strain>
    </source>
</reference>
<dbReference type="OrthoDB" id="2429115at2759"/>
<dbReference type="EMBL" id="QKWP01000073">
    <property type="protein sequence ID" value="RIB28223.1"/>
    <property type="molecule type" value="Genomic_DNA"/>
</dbReference>
<protein>
    <submittedName>
        <fullName evidence="3">Uncharacterized protein</fullName>
    </submittedName>
</protein>
<feature type="compositionally biased region" description="Polar residues" evidence="2">
    <location>
        <begin position="212"/>
        <end position="223"/>
    </location>
</feature>
<accession>A0A397W7D7</accession>
<evidence type="ECO:0000313" key="3">
    <source>
        <dbReference type="EMBL" id="RIB28223.1"/>
    </source>
</evidence>
<evidence type="ECO:0000313" key="4">
    <source>
        <dbReference type="Proteomes" id="UP000266673"/>
    </source>
</evidence>
<feature type="region of interest" description="Disordered" evidence="2">
    <location>
        <begin position="510"/>
        <end position="537"/>
    </location>
</feature>
<dbReference type="Proteomes" id="UP000266673">
    <property type="component" value="Unassembled WGS sequence"/>
</dbReference>
<organism evidence="3 4">
    <name type="scientific">Gigaspora rosea</name>
    <dbReference type="NCBI Taxonomy" id="44941"/>
    <lineage>
        <taxon>Eukaryota</taxon>
        <taxon>Fungi</taxon>
        <taxon>Fungi incertae sedis</taxon>
        <taxon>Mucoromycota</taxon>
        <taxon>Glomeromycotina</taxon>
        <taxon>Glomeromycetes</taxon>
        <taxon>Diversisporales</taxon>
        <taxon>Gigasporaceae</taxon>
        <taxon>Gigaspora</taxon>
    </lineage>
</organism>
<keyword evidence="1" id="KW-0175">Coiled coil</keyword>
<comment type="caution">
    <text evidence="3">The sequence shown here is derived from an EMBL/GenBank/DDBJ whole genome shotgun (WGS) entry which is preliminary data.</text>
</comment>
<keyword evidence="4" id="KW-1185">Reference proteome</keyword>
<feature type="coiled-coil region" evidence="1">
    <location>
        <begin position="8"/>
        <end position="91"/>
    </location>
</feature>
<evidence type="ECO:0000256" key="1">
    <source>
        <dbReference type="SAM" id="Coils"/>
    </source>
</evidence>